<sequence length="307" mass="34256">MDVSSYVAALYHGLLGRAPDIAGLQHFTAVAQQDGLSEVVTALVGSAEYQRRQAQQTRPMPIELPTLDRELVIVDVGAQKLASEEHIYTPLRKSGISHRCIGFEPLEHRRAEMMADDPELQLFPDFIGDGSSQTFYINNDDATSSLLPLNSDLNADLEHLETLETVDAQPVSTSTLDNVLRDVPVVDFLKLDIQGMELRALKGGTEILDRTNVIHCEVEFAPIYKDQPLFSDVELFLREHGFTFVDFTAECRYAYVGQNFKERLGWGDAVFFRAGANGRDRIAQATIATYVYGKNGLAERLLADRFL</sequence>
<gene>
    <name evidence="3" type="ORF">At1D1609_47310</name>
</gene>
<keyword evidence="3" id="KW-0808">Transferase</keyword>
<organism evidence="3 4">
    <name type="scientific">Agrobacterium tumefaciens</name>
    <dbReference type="NCBI Taxonomy" id="358"/>
    <lineage>
        <taxon>Bacteria</taxon>
        <taxon>Pseudomonadati</taxon>
        <taxon>Pseudomonadota</taxon>
        <taxon>Alphaproteobacteria</taxon>
        <taxon>Hyphomicrobiales</taxon>
        <taxon>Rhizobiaceae</taxon>
        <taxon>Rhizobium/Agrobacterium group</taxon>
        <taxon>Agrobacterium</taxon>
        <taxon>Agrobacterium tumefaciens complex</taxon>
    </lineage>
</organism>
<evidence type="ECO:0000259" key="1">
    <source>
        <dbReference type="Pfam" id="PF05050"/>
    </source>
</evidence>
<dbReference type="Proteomes" id="UP000237717">
    <property type="component" value="Chromosome II"/>
</dbReference>
<protein>
    <submittedName>
        <fullName evidence="3">FkbM family methyltransferase</fullName>
    </submittedName>
</protein>
<dbReference type="GO" id="GO:0032259">
    <property type="term" value="P:methylation"/>
    <property type="evidence" value="ECO:0007669"/>
    <property type="project" value="UniProtKB-KW"/>
</dbReference>
<evidence type="ECO:0000313" key="3">
    <source>
        <dbReference type="EMBL" id="AVH44772.1"/>
    </source>
</evidence>
<proteinExistence type="predicted"/>
<dbReference type="Gene3D" id="1.10.3130.20">
    <property type="entry name" value="Phycobilisome linker domain"/>
    <property type="match status" value="1"/>
</dbReference>
<reference evidence="3 4" key="1">
    <citation type="submission" date="2018-02" db="EMBL/GenBank/DDBJ databases">
        <title>Complete genome sequence of Agrobacterium tumefaciens 1D1609.</title>
        <authorList>
            <person name="Cho S.-T."/>
            <person name="Haryono M."/>
            <person name="Chang H.-H."/>
            <person name="Santos M.N."/>
            <person name="Lai E.-M."/>
            <person name="Kuo C.-H."/>
        </authorList>
    </citation>
    <scope>NUCLEOTIDE SEQUENCE [LARGE SCALE GENOMIC DNA]</scope>
    <source>
        <strain evidence="3 4">1D1609</strain>
    </source>
</reference>
<dbReference type="InterPro" id="IPR006342">
    <property type="entry name" value="FkbM_mtfrase"/>
</dbReference>
<dbReference type="InterPro" id="IPR053188">
    <property type="entry name" value="FkbM_Methyltransferase"/>
</dbReference>
<dbReference type="Pfam" id="PF13946">
    <property type="entry name" value="DUF4214"/>
    <property type="match status" value="1"/>
</dbReference>
<dbReference type="GO" id="GO:0008171">
    <property type="term" value="F:O-methyltransferase activity"/>
    <property type="evidence" value="ECO:0007669"/>
    <property type="project" value="TreeGrafter"/>
</dbReference>
<dbReference type="EMBL" id="CP026925">
    <property type="protein sequence ID" value="AVH44772.1"/>
    <property type="molecule type" value="Genomic_DNA"/>
</dbReference>
<evidence type="ECO:0000259" key="2">
    <source>
        <dbReference type="Pfam" id="PF13946"/>
    </source>
</evidence>
<keyword evidence="3" id="KW-0489">Methyltransferase</keyword>
<dbReference type="NCBIfam" id="TIGR01444">
    <property type="entry name" value="fkbM_fam"/>
    <property type="match status" value="1"/>
</dbReference>
<accession>A0A2L2LKA3</accession>
<dbReference type="PANTHER" id="PTHR36973">
    <property type="entry name" value="SLL1456 PROTEIN-RELATED"/>
    <property type="match status" value="1"/>
</dbReference>
<dbReference type="RefSeq" id="WP_199772193.1">
    <property type="nucleotide sequence ID" value="NZ_CP026925.1"/>
</dbReference>
<dbReference type="Pfam" id="PF05050">
    <property type="entry name" value="Methyltransf_21"/>
    <property type="match status" value="1"/>
</dbReference>
<feature type="domain" description="Methyltransferase FkbM" evidence="1">
    <location>
        <begin position="75"/>
        <end position="243"/>
    </location>
</feature>
<dbReference type="Gene3D" id="3.40.50.150">
    <property type="entry name" value="Vaccinia Virus protein VP39"/>
    <property type="match status" value="1"/>
</dbReference>
<dbReference type="InterPro" id="IPR038255">
    <property type="entry name" value="PBS_linker_sf"/>
</dbReference>
<dbReference type="InterPro" id="IPR029063">
    <property type="entry name" value="SAM-dependent_MTases_sf"/>
</dbReference>
<dbReference type="AlphaFoldDB" id="A0A2L2LKA3"/>
<feature type="domain" description="DUF4214" evidence="2">
    <location>
        <begin position="4"/>
        <end position="51"/>
    </location>
</feature>
<dbReference type="SUPFAM" id="SSF53335">
    <property type="entry name" value="S-adenosyl-L-methionine-dependent methyltransferases"/>
    <property type="match status" value="1"/>
</dbReference>
<dbReference type="PANTHER" id="PTHR36973:SF4">
    <property type="entry name" value="NODULATION PROTEIN"/>
    <property type="match status" value="1"/>
</dbReference>
<name>A0A2L2LKA3_AGRTU</name>
<evidence type="ECO:0000313" key="4">
    <source>
        <dbReference type="Proteomes" id="UP000237717"/>
    </source>
</evidence>
<dbReference type="InterPro" id="IPR025282">
    <property type="entry name" value="DUF4214"/>
</dbReference>